<feature type="region of interest" description="Disordered" evidence="1">
    <location>
        <begin position="204"/>
        <end position="223"/>
    </location>
</feature>
<dbReference type="EMBL" id="CAUYUJ010015505">
    <property type="protein sequence ID" value="CAK0854903.1"/>
    <property type="molecule type" value="Genomic_DNA"/>
</dbReference>
<accession>A0ABN9U765</accession>
<sequence length="321" mass="35732">MISMIMFDDDMVRSASDIGFVIREAIVKFVAEVQRWMRISADGELLYTLHCSAQRSFTVRAMAAICADLKADAVPLAGEVQLLFSIGDSRGAFKALPGRIMISPMFLVALRNVSMELPNLAAEFLWSNFSAFSIALFSQLFQLLSRPHYQLKQHNVILGTPGRVTRQVAEDVDSKRKATGAKKGKAEGKVEAKRGRGRGHFSLRHEARSGAAADGGDCDAHPADGDEERGVLCRDQKFALEAPLEKELVKGRDWTIEQCDRAGVVDRKKAKNEETDFLGSPSARNQWPSSLMLYRAGEAYEEMEHRDALPKQIADWEKRKS</sequence>
<evidence type="ECO:0000256" key="1">
    <source>
        <dbReference type="SAM" id="MobiDB-lite"/>
    </source>
</evidence>
<organism evidence="2 3">
    <name type="scientific">Prorocentrum cordatum</name>
    <dbReference type="NCBI Taxonomy" id="2364126"/>
    <lineage>
        <taxon>Eukaryota</taxon>
        <taxon>Sar</taxon>
        <taxon>Alveolata</taxon>
        <taxon>Dinophyceae</taxon>
        <taxon>Prorocentrales</taxon>
        <taxon>Prorocentraceae</taxon>
        <taxon>Prorocentrum</taxon>
    </lineage>
</organism>
<feature type="region of interest" description="Disordered" evidence="1">
    <location>
        <begin position="171"/>
        <end position="194"/>
    </location>
</feature>
<reference evidence="2" key="1">
    <citation type="submission" date="2023-10" db="EMBL/GenBank/DDBJ databases">
        <authorList>
            <person name="Chen Y."/>
            <person name="Shah S."/>
            <person name="Dougan E. K."/>
            <person name="Thang M."/>
            <person name="Chan C."/>
        </authorList>
    </citation>
    <scope>NUCLEOTIDE SEQUENCE [LARGE SCALE GENOMIC DNA]</scope>
</reference>
<evidence type="ECO:0000313" key="3">
    <source>
        <dbReference type="Proteomes" id="UP001189429"/>
    </source>
</evidence>
<dbReference type="Proteomes" id="UP001189429">
    <property type="component" value="Unassembled WGS sequence"/>
</dbReference>
<proteinExistence type="predicted"/>
<comment type="caution">
    <text evidence="2">The sequence shown here is derived from an EMBL/GenBank/DDBJ whole genome shotgun (WGS) entry which is preliminary data.</text>
</comment>
<gene>
    <name evidence="2" type="ORF">PCOR1329_LOCUS45803</name>
</gene>
<protein>
    <submittedName>
        <fullName evidence="2">Uncharacterized protein</fullName>
    </submittedName>
</protein>
<feature type="compositionally biased region" description="Basic and acidic residues" evidence="1">
    <location>
        <begin position="184"/>
        <end position="194"/>
    </location>
</feature>
<evidence type="ECO:0000313" key="2">
    <source>
        <dbReference type="EMBL" id="CAK0854903.1"/>
    </source>
</evidence>
<name>A0ABN9U765_9DINO</name>
<keyword evidence="3" id="KW-1185">Reference proteome</keyword>